<reference evidence="1 2" key="1">
    <citation type="submission" date="2024-01" db="EMBL/GenBank/DDBJ databases">
        <authorList>
            <person name="Waweru B."/>
        </authorList>
    </citation>
    <scope>NUCLEOTIDE SEQUENCE [LARGE SCALE GENOMIC DNA]</scope>
</reference>
<sequence length="75" mass="8101">MRHASDGAHAEVLGRSRLGGRGIVLFISISYMVPAFVTKKLGSSLEQTPGMHGSEVRCTSKFFNLSESGFIDAKE</sequence>
<protein>
    <submittedName>
        <fullName evidence="1">Uncharacterized protein</fullName>
    </submittedName>
</protein>
<dbReference type="EMBL" id="CAWUPB010001195">
    <property type="protein sequence ID" value="CAK7354640.1"/>
    <property type="molecule type" value="Genomic_DNA"/>
</dbReference>
<proteinExistence type="predicted"/>
<comment type="caution">
    <text evidence="1">The sequence shown here is derived from an EMBL/GenBank/DDBJ whole genome shotgun (WGS) entry which is preliminary data.</text>
</comment>
<name>A0AAV1SQB3_9ROSI</name>
<evidence type="ECO:0000313" key="2">
    <source>
        <dbReference type="Proteomes" id="UP001314170"/>
    </source>
</evidence>
<organism evidence="1 2">
    <name type="scientific">Dovyalis caffra</name>
    <dbReference type="NCBI Taxonomy" id="77055"/>
    <lineage>
        <taxon>Eukaryota</taxon>
        <taxon>Viridiplantae</taxon>
        <taxon>Streptophyta</taxon>
        <taxon>Embryophyta</taxon>
        <taxon>Tracheophyta</taxon>
        <taxon>Spermatophyta</taxon>
        <taxon>Magnoliopsida</taxon>
        <taxon>eudicotyledons</taxon>
        <taxon>Gunneridae</taxon>
        <taxon>Pentapetalae</taxon>
        <taxon>rosids</taxon>
        <taxon>fabids</taxon>
        <taxon>Malpighiales</taxon>
        <taxon>Salicaceae</taxon>
        <taxon>Flacourtieae</taxon>
        <taxon>Dovyalis</taxon>
    </lineage>
</organism>
<dbReference type="AlphaFoldDB" id="A0AAV1SQB3"/>
<gene>
    <name evidence="1" type="ORF">DCAF_LOCUS25265</name>
</gene>
<evidence type="ECO:0000313" key="1">
    <source>
        <dbReference type="EMBL" id="CAK7354640.1"/>
    </source>
</evidence>
<keyword evidence="2" id="KW-1185">Reference proteome</keyword>
<accession>A0AAV1SQB3</accession>
<dbReference type="Proteomes" id="UP001314170">
    <property type="component" value="Unassembled WGS sequence"/>
</dbReference>